<keyword evidence="3" id="KW-1185">Reference proteome</keyword>
<accession>A0A1I0IFK2</accession>
<sequence>MIILNQTETFVKQFLNSLSIAEPGCLCIDVISNSLKLPVKYWEFASEVVHKGGKYIIFLNKYLTKTQQWQEFAHEIGHVLRHAGHQSSMPIPFRQLQEWQAERFAYHFCVPTFMLLDLVEVNIYQIMNLFNVEYEFAVRRMEMYQNKLIMEGIS</sequence>
<proteinExistence type="predicted"/>
<dbReference type="RefSeq" id="WP_093137032.1">
    <property type="nucleotide sequence ID" value="NZ_FOHJ01000012.1"/>
</dbReference>
<protein>
    <recommendedName>
        <fullName evidence="1">IrrE N-terminal-like domain-containing protein</fullName>
    </recommendedName>
</protein>
<feature type="domain" description="IrrE N-terminal-like" evidence="1">
    <location>
        <begin position="50"/>
        <end position="141"/>
    </location>
</feature>
<dbReference type="AlphaFoldDB" id="A0A1I0IFK2"/>
<name>A0A1I0IFK2_9BACI</name>
<dbReference type="Gene3D" id="1.10.10.2910">
    <property type="match status" value="1"/>
</dbReference>
<evidence type="ECO:0000313" key="2">
    <source>
        <dbReference type="EMBL" id="SET95692.1"/>
    </source>
</evidence>
<dbReference type="EMBL" id="FOHJ01000012">
    <property type="protein sequence ID" value="SET95692.1"/>
    <property type="molecule type" value="Genomic_DNA"/>
</dbReference>
<dbReference type="STRING" id="237682.SAMN05421676_11256"/>
<dbReference type="Pfam" id="PF06114">
    <property type="entry name" value="Peptidase_M78"/>
    <property type="match status" value="1"/>
</dbReference>
<dbReference type="OrthoDB" id="2417909at2"/>
<gene>
    <name evidence="2" type="ORF">SAMN05421676_11256</name>
</gene>
<evidence type="ECO:0000259" key="1">
    <source>
        <dbReference type="Pfam" id="PF06114"/>
    </source>
</evidence>
<dbReference type="Proteomes" id="UP000199095">
    <property type="component" value="Unassembled WGS sequence"/>
</dbReference>
<reference evidence="3" key="1">
    <citation type="submission" date="2016-10" db="EMBL/GenBank/DDBJ databases">
        <authorList>
            <person name="Varghese N."/>
            <person name="Submissions S."/>
        </authorList>
    </citation>
    <scope>NUCLEOTIDE SEQUENCE [LARGE SCALE GENOMIC DNA]</scope>
    <source>
        <strain evidence="3">CGMCC 1.3566</strain>
    </source>
</reference>
<organism evidence="2 3">
    <name type="scientific">Salinibacillus kushneri</name>
    <dbReference type="NCBI Taxonomy" id="237682"/>
    <lineage>
        <taxon>Bacteria</taxon>
        <taxon>Bacillati</taxon>
        <taxon>Bacillota</taxon>
        <taxon>Bacilli</taxon>
        <taxon>Bacillales</taxon>
        <taxon>Bacillaceae</taxon>
        <taxon>Salinibacillus</taxon>
    </lineage>
</organism>
<dbReference type="InterPro" id="IPR010359">
    <property type="entry name" value="IrrE_HExxH"/>
</dbReference>
<evidence type="ECO:0000313" key="3">
    <source>
        <dbReference type="Proteomes" id="UP000199095"/>
    </source>
</evidence>